<name>A0A3L6G0K4_MAIZE</name>
<feature type="transmembrane region" description="Helical" evidence="2">
    <location>
        <begin position="52"/>
        <end position="78"/>
    </location>
</feature>
<organism evidence="3 4">
    <name type="scientific">Zea mays</name>
    <name type="common">Maize</name>
    <dbReference type="NCBI Taxonomy" id="4577"/>
    <lineage>
        <taxon>Eukaryota</taxon>
        <taxon>Viridiplantae</taxon>
        <taxon>Streptophyta</taxon>
        <taxon>Embryophyta</taxon>
        <taxon>Tracheophyta</taxon>
        <taxon>Spermatophyta</taxon>
        <taxon>Magnoliopsida</taxon>
        <taxon>Liliopsida</taxon>
        <taxon>Poales</taxon>
        <taxon>Poaceae</taxon>
        <taxon>PACMAD clade</taxon>
        <taxon>Panicoideae</taxon>
        <taxon>Andropogonodae</taxon>
        <taxon>Andropogoneae</taxon>
        <taxon>Tripsacinae</taxon>
        <taxon>Zea</taxon>
    </lineage>
</organism>
<keyword evidence="2" id="KW-0812">Transmembrane</keyword>
<feature type="compositionally biased region" description="Basic and acidic residues" evidence="1">
    <location>
        <begin position="11"/>
        <end position="23"/>
    </location>
</feature>
<feature type="region of interest" description="Disordered" evidence="1">
    <location>
        <begin position="1"/>
        <end position="47"/>
    </location>
</feature>
<gene>
    <name evidence="3" type="ORF">Zm00014a_030267</name>
</gene>
<evidence type="ECO:0000313" key="3">
    <source>
        <dbReference type="EMBL" id="PWZ38920.1"/>
    </source>
</evidence>
<dbReference type="AlphaFoldDB" id="A0A3L6G0K4"/>
<reference evidence="3 4" key="1">
    <citation type="journal article" date="2018" name="Nat. Genet.">
        <title>Extensive intraspecific gene order and gene structural variations between Mo17 and other maize genomes.</title>
        <authorList>
            <person name="Sun S."/>
            <person name="Zhou Y."/>
            <person name="Chen J."/>
            <person name="Shi J."/>
            <person name="Zhao H."/>
            <person name="Zhao H."/>
            <person name="Song W."/>
            <person name="Zhang M."/>
            <person name="Cui Y."/>
            <person name="Dong X."/>
            <person name="Liu H."/>
            <person name="Ma X."/>
            <person name="Jiao Y."/>
            <person name="Wang B."/>
            <person name="Wei X."/>
            <person name="Stein J.C."/>
            <person name="Glaubitz J.C."/>
            <person name="Lu F."/>
            <person name="Yu G."/>
            <person name="Liang C."/>
            <person name="Fengler K."/>
            <person name="Li B."/>
            <person name="Rafalski A."/>
            <person name="Schnable P.S."/>
            <person name="Ware D.H."/>
            <person name="Buckler E.S."/>
            <person name="Lai J."/>
        </authorList>
    </citation>
    <scope>NUCLEOTIDE SEQUENCE [LARGE SCALE GENOMIC DNA]</scope>
    <source>
        <strain evidence="4">cv. Missouri 17</strain>
        <tissue evidence="3">Seedling</tissue>
    </source>
</reference>
<evidence type="ECO:0000313" key="4">
    <source>
        <dbReference type="Proteomes" id="UP000251960"/>
    </source>
</evidence>
<proteinExistence type="predicted"/>
<dbReference type="Proteomes" id="UP000251960">
    <property type="component" value="Chromosome 2"/>
</dbReference>
<keyword evidence="2" id="KW-0472">Membrane</keyword>
<dbReference type="EMBL" id="NCVQ01000003">
    <property type="protein sequence ID" value="PWZ38920.1"/>
    <property type="molecule type" value="Genomic_DNA"/>
</dbReference>
<comment type="caution">
    <text evidence="3">The sequence shown here is derived from an EMBL/GenBank/DDBJ whole genome shotgun (WGS) entry which is preliminary data.</text>
</comment>
<accession>A0A3L6G0K4</accession>
<evidence type="ECO:0000256" key="2">
    <source>
        <dbReference type="SAM" id="Phobius"/>
    </source>
</evidence>
<protein>
    <submittedName>
        <fullName evidence="3">Uncharacterized protein</fullName>
    </submittedName>
</protein>
<evidence type="ECO:0000256" key="1">
    <source>
        <dbReference type="SAM" id="MobiDB-lite"/>
    </source>
</evidence>
<keyword evidence="2" id="KW-1133">Transmembrane helix</keyword>
<sequence length="113" mass="12318">MSPTDMQPASKENRGSVSHERRSSANSEPASPRRKRQRRRNDDLDGFPGGGIATAAFLSVASCFLSFCLPLHFCHFLLNIKATSQKLPTISLRSLGGSFLGCCDCEASRSSWP</sequence>